<gene>
    <name evidence="3" type="ORF">J7T54_000921</name>
</gene>
<feature type="transmembrane region" description="Helical" evidence="2">
    <location>
        <begin position="111"/>
        <end position="136"/>
    </location>
</feature>
<protein>
    <recommendedName>
        <fullName evidence="5">Apple domain-containing protein</fullName>
    </recommendedName>
</protein>
<organism evidence="3 4">
    <name type="scientific">Emericellopsis cladophorae</name>
    <dbReference type="NCBI Taxonomy" id="2686198"/>
    <lineage>
        <taxon>Eukaryota</taxon>
        <taxon>Fungi</taxon>
        <taxon>Dikarya</taxon>
        <taxon>Ascomycota</taxon>
        <taxon>Pezizomycotina</taxon>
        <taxon>Sordariomycetes</taxon>
        <taxon>Hypocreomycetidae</taxon>
        <taxon>Hypocreales</taxon>
        <taxon>Bionectriaceae</taxon>
        <taxon>Emericellopsis</taxon>
    </lineage>
</organism>
<evidence type="ECO:0000256" key="1">
    <source>
        <dbReference type="SAM" id="MobiDB-lite"/>
    </source>
</evidence>
<evidence type="ECO:0000256" key="2">
    <source>
        <dbReference type="SAM" id="Phobius"/>
    </source>
</evidence>
<sequence length="266" mass="28096">MATNAHQSDLIVNHRPFDESDYSGLQVAPDTFNAQDHAASAPEAYDPSAVDSKGRFLGTIATQHEKHSGKSPGFTHAQSATSPHYAGLEAVHPDSGGGDGEKGLSAETETVFIIAAVLISLVIIGVGVGVGLGLGLKGNGTSPDADSTADSTADSDSSGICPKYDGKSESFFDTDDDLSWERYYTIECGLDAAVASTSRVLWPGNSSFVTADFKACIFKCDQQSGCFLFSYNFPDHNCTMLKADLVDDAFDIENWASDPEVASGWT</sequence>
<reference evidence="3" key="2">
    <citation type="submission" date="2022-07" db="EMBL/GenBank/DDBJ databases">
        <authorList>
            <person name="Goncalves M.F.M."/>
            <person name="Hilario S."/>
            <person name="Van De Peer Y."/>
            <person name="Esteves A.C."/>
            <person name="Alves A."/>
        </authorList>
    </citation>
    <scope>NUCLEOTIDE SEQUENCE</scope>
    <source>
        <strain evidence="3">MUM 19.33</strain>
    </source>
</reference>
<dbReference type="OrthoDB" id="10374461at2759"/>
<evidence type="ECO:0000313" key="3">
    <source>
        <dbReference type="EMBL" id="KAI6782778.1"/>
    </source>
</evidence>
<name>A0A9P9Y406_9HYPO</name>
<keyword evidence="2" id="KW-0812">Transmembrane</keyword>
<proteinExistence type="predicted"/>
<dbReference type="RefSeq" id="XP_051363634.1">
    <property type="nucleotide sequence ID" value="XM_051504960.1"/>
</dbReference>
<evidence type="ECO:0000313" key="4">
    <source>
        <dbReference type="Proteomes" id="UP001055219"/>
    </source>
</evidence>
<accession>A0A9P9Y406</accession>
<dbReference type="EMBL" id="JAGIXG020000011">
    <property type="protein sequence ID" value="KAI6782778.1"/>
    <property type="molecule type" value="Genomic_DNA"/>
</dbReference>
<feature type="compositionally biased region" description="Low complexity" evidence="1">
    <location>
        <begin position="141"/>
        <end position="158"/>
    </location>
</feature>
<dbReference type="AlphaFoldDB" id="A0A9P9Y406"/>
<feature type="region of interest" description="Disordered" evidence="1">
    <location>
        <begin position="141"/>
        <end position="161"/>
    </location>
</feature>
<dbReference type="Proteomes" id="UP001055219">
    <property type="component" value="Unassembled WGS sequence"/>
</dbReference>
<evidence type="ECO:0008006" key="5">
    <source>
        <dbReference type="Google" id="ProtNLM"/>
    </source>
</evidence>
<keyword evidence="2" id="KW-0472">Membrane</keyword>
<keyword evidence="2" id="KW-1133">Transmembrane helix</keyword>
<keyword evidence="4" id="KW-1185">Reference proteome</keyword>
<dbReference type="GeneID" id="75827440"/>
<reference evidence="3" key="1">
    <citation type="journal article" date="2021" name="J Fungi (Basel)">
        <title>Genomic and Metabolomic Analyses of the Marine Fungus Emericellopsis cladophorae: Insights into Saltwater Adaptability Mechanisms and Its Biosynthetic Potential.</title>
        <authorList>
            <person name="Goncalves M.F.M."/>
            <person name="Hilario S."/>
            <person name="Van de Peer Y."/>
            <person name="Esteves A.C."/>
            <person name="Alves A."/>
        </authorList>
    </citation>
    <scope>NUCLEOTIDE SEQUENCE</scope>
    <source>
        <strain evidence="3">MUM 19.33</strain>
    </source>
</reference>
<comment type="caution">
    <text evidence="3">The sequence shown here is derived from an EMBL/GenBank/DDBJ whole genome shotgun (WGS) entry which is preliminary data.</text>
</comment>